<feature type="compositionally biased region" description="Basic residues" evidence="9">
    <location>
        <begin position="1"/>
        <end position="11"/>
    </location>
</feature>
<dbReference type="InterPro" id="IPR008271">
    <property type="entry name" value="Ser/Thr_kinase_AS"/>
</dbReference>
<dbReference type="Pfam" id="PF00069">
    <property type="entry name" value="Pkinase"/>
    <property type="match status" value="1"/>
</dbReference>
<feature type="compositionally biased region" description="Polar residues" evidence="9">
    <location>
        <begin position="131"/>
        <end position="146"/>
    </location>
</feature>
<dbReference type="RefSeq" id="XP_003645038.1">
    <property type="nucleotide sequence ID" value="XM_003644990.1"/>
</dbReference>
<sequence>MVVKEHLHRSPGKCDEVGTPFNGEKRVPGSRIKTEKSPNRLSPKNQVPPRSPIMTIPPGLVRSHSYKGLSSVSPTNTLAINTNLKVLQQSPQQLGQQLRPHFSHQHFSPLSADSSSSSSRKASVSAFSASKTVSPTSKPRSNSVSSNFKITSDSLHNAHTPTLVLPPNLASLNSQSTLSMTHMGSNPVLNTAAMNGSGSVIITNVTEASSNSSKSANNSATSSLRSSYKPIKRQYILNEQLYLARMKNSHLDEYYTRGIAPAINEDEDEDTDLDIDNDDIEFNSNSLNGNERKYIQPYENELFTMSTKHLTEKMGWLRESDPDNPDIESVIKFLENNCTQRNPAPAQDPQFCRQESELIVNKLSKNPLVQERLEWQTMLSNVLRGDIVKSEKTKLAKQRMTNESTRQCSDDIWLELKSWLCGRTIEEQRTWFQYLRASTDEVFQKILDFRLEDDTDTKTAFDNIEQLLGAYYKVVPYWKHRQQMHQEKPITNTDEFNFRLETMNSYVVLYTAFNTEIAALKRWIGNDDLDIKVACNTTGFEGVYKNDRSFAEQILKEKDIENIFQRKIFYRHAPWILKAKCMHIEYAKNVVAMNLPSLQELLTTLLTFPLKLIKEIIHIRINYAKKLKQPTMMMIDQMIDDFRVYIKLAVQIKYTVSLYCNNHIIESSSIIDSGFDKTVNEAIRYFFRLLNLKLVDSSKKSFKTFKEPEVLFVHWEDLKNVGCYIDGANEVVSVGFVNLTLRLLNRLHSYVLTEHNDITKLNTKAECEKWIAVALEHIGSFKRKMNRFSNVLTKALKNSANYRINDSEMLFKNLKESGHFLIYTGGHLEDDSVYLFGSPELLGYSGESILHILNGTEVGSDLIPRVSIKNSLSVYTAVEQGISSDMMLVQEYRPDGVSFYHIQSDNPRKLYLRNRNRSPNAYDTDEEEGELYELELKLKSLGYLLAICPGEAVLWEGEMYNLSSEKELTKDDFHINVAPNTLTLFNQGSTYSMDYLCDRFEHSASDSVMFVDRRCSIRYADATLQKINKAYFRITYHTLLNYCKVVDSIKSKFRGIDSLNSVFIFCRDFARNFLRSNVAPYEKKSIIIMMLLKISIQWLTFLVDDCDPNDAKTFRWCVPAVEFAMQMTSGWNILGINKEQFKNLKDKISSCMALLISHFDIMGVRSWEAEKTVLPQMRPNIDIEVADEDVVSEFNSKMRLEAIKELEGRITKRRPIGKVLDATDKENQYLLSLASSLYNVSIRWQKRSFIGGGSFGSVYSAVNLDTGDILAVKEIRFHDRKSMRQVFPSIKDEMTVLEMLNHPNIVQYYGVEVHRDRVNIFMEYCEGGSLASLLEHGRIEDEMVTQVYSLQLLEGLAYLHESGVHHRDIKPENILLDFNGIIKYVDFGAAKLIATNGSKVLTEDNGRDSTDKMIGTPMYMSPESISASGYGKFGSDDIWSLGCVVLEMVTGRRPWANLDNQWAIMYQVAAGQIPSFPTKHEMSPTGIKFLSRCLIQDPNMRSSAVELLMDPWIVEIRNIAFGEDVNEEIFRERDDTKASTL</sequence>
<accession>G8JPW3</accession>
<evidence type="ECO:0000313" key="11">
    <source>
        <dbReference type="EMBL" id="AET38221.1"/>
    </source>
</evidence>
<dbReference type="FunCoup" id="G8JPW3">
    <property type="interactions" value="418"/>
</dbReference>
<keyword evidence="3 7" id="KW-0808">Transferase</keyword>
<comment type="catalytic activity">
    <reaction evidence="7">
        <text>L-threonyl-[protein] + ATP = O-phospho-L-threonyl-[protein] + ADP + H(+)</text>
        <dbReference type="Rhea" id="RHEA:46608"/>
        <dbReference type="Rhea" id="RHEA-COMP:11060"/>
        <dbReference type="Rhea" id="RHEA-COMP:11605"/>
        <dbReference type="ChEBI" id="CHEBI:15378"/>
        <dbReference type="ChEBI" id="CHEBI:30013"/>
        <dbReference type="ChEBI" id="CHEBI:30616"/>
        <dbReference type="ChEBI" id="CHEBI:61977"/>
        <dbReference type="ChEBI" id="CHEBI:456216"/>
    </reaction>
</comment>
<evidence type="ECO:0000256" key="6">
    <source>
        <dbReference type="ARBA" id="ARBA00022840"/>
    </source>
</evidence>
<dbReference type="InParanoid" id="G8JPW3"/>
<evidence type="ECO:0000256" key="4">
    <source>
        <dbReference type="ARBA" id="ARBA00022741"/>
    </source>
</evidence>
<dbReference type="SMART" id="SM00220">
    <property type="entry name" value="S_TKc"/>
    <property type="match status" value="1"/>
</dbReference>
<dbReference type="GO" id="GO:0005737">
    <property type="term" value="C:cytoplasm"/>
    <property type="evidence" value="ECO:0007669"/>
    <property type="project" value="InterPro"/>
</dbReference>
<dbReference type="PROSITE" id="PS00108">
    <property type="entry name" value="PROTEIN_KINASE_ST"/>
    <property type="match status" value="1"/>
</dbReference>
<dbReference type="eggNOG" id="KOG4645">
    <property type="taxonomic scope" value="Eukaryota"/>
</dbReference>
<keyword evidence="5 7" id="KW-0418">Kinase</keyword>
<feature type="region of interest" description="Disordered" evidence="9">
    <location>
        <begin position="1"/>
        <end position="57"/>
    </location>
</feature>
<dbReference type="InterPro" id="IPR050538">
    <property type="entry name" value="MAP_kinase_kinase_kinase"/>
</dbReference>
<proteinExistence type="inferred from homology"/>
<keyword evidence="2 7" id="KW-0723">Serine/threonine-protein kinase</keyword>
<dbReference type="GeneID" id="11470689"/>
<gene>
    <name evidence="11" type="ordered locus">Ecym_2499</name>
</gene>
<dbReference type="PANTHER" id="PTHR48016">
    <property type="entry name" value="MAP KINASE KINASE KINASE SSK2-RELATED-RELATED"/>
    <property type="match status" value="1"/>
</dbReference>
<dbReference type="FunFam" id="1.10.510.10:FF:000571">
    <property type="entry name" value="Maternal embryonic leucine zipper kinase"/>
    <property type="match status" value="1"/>
</dbReference>
<dbReference type="HOGENOM" id="CLU_001999_2_0_1"/>
<keyword evidence="12" id="KW-1185">Reference proteome</keyword>
<evidence type="ECO:0000256" key="3">
    <source>
        <dbReference type="ARBA" id="ARBA00022679"/>
    </source>
</evidence>
<dbReference type="EMBL" id="CP002498">
    <property type="protein sequence ID" value="AET38221.1"/>
    <property type="molecule type" value="Genomic_DNA"/>
</dbReference>
<evidence type="ECO:0000256" key="2">
    <source>
        <dbReference type="ARBA" id="ARBA00022527"/>
    </source>
</evidence>
<dbReference type="EC" id="2.7.11.-" evidence="7"/>
<protein>
    <recommendedName>
        <fullName evidence="7">MAP kinase kinase kinase</fullName>
        <ecNumber evidence="7">2.7.11.-</ecNumber>
    </recommendedName>
</protein>
<dbReference type="PROSITE" id="PS00107">
    <property type="entry name" value="PROTEIN_KINASE_ATP"/>
    <property type="match status" value="1"/>
</dbReference>
<dbReference type="GO" id="GO:0005524">
    <property type="term" value="F:ATP binding"/>
    <property type="evidence" value="ECO:0007669"/>
    <property type="project" value="UniProtKB-UniRule"/>
</dbReference>
<dbReference type="SUPFAM" id="SSF56112">
    <property type="entry name" value="Protein kinase-like (PK-like)"/>
    <property type="match status" value="1"/>
</dbReference>
<dbReference type="OMA" id="CYALEYQ"/>
<dbReference type="InterPro" id="IPR000719">
    <property type="entry name" value="Prot_kinase_dom"/>
</dbReference>
<dbReference type="Proteomes" id="UP000006790">
    <property type="component" value="Chromosome 2"/>
</dbReference>
<dbReference type="KEGG" id="erc:Ecym_2499"/>
<evidence type="ECO:0000256" key="7">
    <source>
        <dbReference type="PIRNR" id="PIRNR037579"/>
    </source>
</evidence>
<dbReference type="GO" id="GO:0051403">
    <property type="term" value="P:stress-activated MAPK cascade"/>
    <property type="evidence" value="ECO:0007669"/>
    <property type="project" value="InterPro"/>
</dbReference>
<dbReference type="PIRSF" id="PIRSF037579">
    <property type="entry name" value="MAPKKK_SSK22"/>
    <property type="match status" value="1"/>
</dbReference>
<evidence type="ECO:0000313" key="12">
    <source>
        <dbReference type="Proteomes" id="UP000006790"/>
    </source>
</evidence>
<evidence type="ECO:0000256" key="9">
    <source>
        <dbReference type="SAM" id="MobiDB-lite"/>
    </source>
</evidence>
<organism evidence="11 12">
    <name type="scientific">Eremothecium cymbalariae (strain CBS 270.75 / DBVPG 7215 / KCTC 17166 / NRRL Y-17582)</name>
    <name type="common">Yeast</name>
    <dbReference type="NCBI Taxonomy" id="931890"/>
    <lineage>
        <taxon>Eukaryota</taxon>
        <taxon>Fungi</taxon>
        <taxon>Dikarya</taxon>
        <taxon>Ascomycota</taxon>
        <taxon>Saccharomycotina</taxon>
        <taxon>Saccharomycetes</taxon>
        <taxon>Saccharomycetales</taxon>
        <taxon>Saccharomycetaceae</taxon>
        <taxon>Eremothecium</taxon>
    </lineage>
</organism>
<dbReference type="CDD" id="cd06626">
    <property type="entry name" value="STKc_MEKK4"/>
    <property type="match status" value="1"/>
</dbReference>
<feature type="binding site" evidence="8">
    <location>
        <position position="1273"/>
    </location>
    <ligand>
        <name>ATP</name>
        <dbReference type="ChEBI" id="CHEBI:30616"/>
    </ligand>
</feature>
<evidence type="ECO:0000259" key="10">
    <source>
        <dbReference type="PROSITE" id="PS50011"/>
    </source>
</evidence>
<keyword evidence="6 7" id="KW-0067">ATP-binding</keyword>
<dbReference type="GO" id="GO:0004709">
    <property type="term" value="F:MAP kinase kinase kinase activity"/>
    <property type="evidence" value="ECO:0007669"/>
    <property type="project" value="UniProtKB-UniRule"/>
</dbReference>
<feature type="region of interest" description="Disordered" evidence="9">
    <location>
        <begin position="126"/>
        <end position="146"/>
    </location>
</feature>
<dbReference type="GO" id="GO:0038066">
    <property type="term" value="P:p38MAPK cascade"/>
    <property type="evidence" value="ECO:0007669"/>
    <property type="project" value="UniProtKB-UniRule"/>
</dbReference>
<dbReference type="InterPro" id="IPR011009">
    <property type="entry name" value="Kinase-like_dom_sf"/>
</dbReference>
<feature type="compositionally biased region" description="Basic and acidic residues" evidence="9">
    <location>
        <begin position="23"/>
        <end position="38"/>
    </location>
</feature>
<dbReference type="InterPro" id="IPR017240">
    <property type="entry name" value="MAPKKK_Ssk2/Ssk22"/>
</dbReference>
<dbReference type="OrthoDB" id="1043025at2759"/>
<evidence type="ECO:0000256" key="1">
    <source>
        <dbReference type="ARBA" id="ARBA00006529"/>
    </source>
</evidence>
<dbReference type="Gene3D" id="1.10.510.10">
    <property type="entry name" value="Transferase(Phosphotransferase) domain 1"/>
    <property type="match status" value="1"/>
</dbReference>
<reference evidence="12" key="1">
    <citation type="journal article" date="2012" name="G3 (Bethesda)">
        <title>Pichia sorbitophila, an interspecies yeast hybrid reveals early steps of genome resolution following polyploidization.</title>
        <authorList>
            <person name="Leh Louis V."/>
            <person name="Despons L."/>
            <person name="Friedrich A."/>
            <person name="Martin T."/>
            <person name="Durrens P."/>
            <person name="Casaregola S."/>
            <person name="Neuveglise C."/>
            <person name="Fairhead C."/>
            <person name="Marck C."/>
            <person name="Cruz J.A."/>
            <person name="Straub M.L."/>
            <person name="Kugler V."/>
            <person name="Sacerdot C."/>
            <person name="Uzunov Z."/>
            <person name="Thierry A."/>
            <person name="Weiss S."/>
            <person name="Bleykasten C."/>
            <person name="De Montigny J."/>
            <person name="Jacques N."/>
            <person name="Jung P."/>
            <person name="Lemaire M."/>
            <person name="Mallet S."/>
            <person name="Morel G."/>
            <person name="Richard G.F."/>
            <person name="Sarkar A."/>
            <person name="Savel G."/>
            <person name="Schacherer J."/>
            <person name="Seret M.L."/>
            <person name="Talla E."/>
            <person name="Samson G."/>
            <person name="Jubin C."/>
            <person name="Poulain J."/>
            <person name="Vacherie B."/>
            <person name="Barbe V."/>
            <person name="Pelletier E."/>
            <person name="Sherman D.J."/>
            <person name="Westhof E."/>
            <person name="Weissenbach J."/>
            <person name="Baret P.V."/>
            <person name="Wincker P."/>
            <person name="Gaillardin C."/>
            <person name="Dujon B."/>
            <person name="Souciet J.L."/>
        </authorList>
    </citation>
    <scope>NUCLEOTIDE SEQUENCE [LARGE SCALE GENOMIC DNA]</scope>
    <source>
        <strain evidence="12">CBS 270.75 / DBVPG 7215 / KCTC 17166 / NRRL Y-17582</strain>
    </source>
</reference>
<comment type="similarity">
    <text evidence="1 7">Belongs to the protein kinase superfamily. STE Ser/Thr protein kinase family. MAP kinase kinase kinase subfamily.</text>
</comment>
<name>G8JPW3_ERECY</name>
<evidence type="ECO:0000256" key="8">
    <source>
        <dbReference type="PROSITE-ProRule" id="PRU10141"/>
    </source>
</evidence>
<evidence type="ECO:0000256" key="5">
    <source>
        <dbReference type="ARBA" id="ARBA00022777"/>
    </source>
</evidence>
<dbReference type="PANTHER" id="PTHR48016:SF32">
    <property type="entry name" value="MITOGEN-ACTIVATED PROTEIN KINASE KINASE KINASE 4"/>
    <property type="match status" value="1"/>
</dbReference>
<dbReference type="InterPro" id="IPR017441">
    <property type="entry name" value="Protein_kinase_ATP_BS"/>
</dbReference>
<feature type="domain" description="Protein kinase" evidence="10">
    <location>
        <begin position="1244"/>
        <end position="1513"/>
    </location>
</feature>
<dbReference type="PROSITE" id="PS50011">
    <property type="entry name" value="PROTEIN_KINASE_DOM"/>
    <property type="match status" value="1"/>
</dbReference>
<dbReference type="STRING" id="931890.G8JPW3"/>
<keyword evidence="4 7" id="KW-0547">Nucleotide-binding</keyword>